<keyword evidence="4" id="KW-1185">Reference proteome</keyword>
<feature type="chain" id="PRO_5026761221" evidence="1">
    <location>
        <begin position="22"/>
        <end position="726"/>
    </location>
</feature>
<feature type="domain" description="Phytase-like" evidence="2">
    <location>
        <begin position="442"/>
        <end position="702"/>
    </location>
</feature>
<dbReference type="PANTHER" id="PTHR46928:SF1">
    <property type="entry name" value="MESENCHYME-SPECIFIC CELL SURFACE GLYCOPROTEIN"/>
    <property type="match status" value="1"/>
</dbReference>
<sequence>MTFRLTFCSLIALAAASPAFAEPVFNRISSFATIDNMAKGEDAARATSAEIMTATADGMELIYSDSPLKAIGLIDIADPKNPKPLGNIAMDGEPTTTVVLGKMAFVGVNTSESFTNPSGVLRSVDLASKSVTANCDLGGQPDSVALSPKGDMLAVAIENERDEDVNEGALPQMPAGFVVRLPIKDGQVDCAAKQMVELTGLAEVGGDDPEPEYLDFNDNGDLVVTLQENNHIVIIDAAGKVATHFSAGTVDLDGIDVEKDGKLDFSGSLKAVPREPDTVGWIDNDHFATANEGDWKGGSRGFTIWNRDGSVAYDAGNSFEHALVRIGHYPEGRSNKKGVEPEALKFAEFGDRKLLFVGSERGSIIGVYDVANTAEPKLTQLLPSGIGPEGLVAIPQRNLFASANETDLGEDGAARAHVMIFEQSEGTAAYPTIVSDTEQLIGWGALSGLTVDPTDPAVLYAISDSAHGSEPSIYRIETATKPARITRKIVVTKDGAAAEKLDLEGIAADDQGGFWLASEGNPEKEIPHQILHVDPRGAVSQAIELPADLVAQSTRFGLEGIALAGDGKLWMAVQREWKDDPKGQTKLLQFDPASGEWAGVRYPLESGEGWVGLSEIAIHGDNMYLIERDNLIGQAAKLKQITSVALADLKPVALGGELPLVEKKVVRDLIPELKQWNGYVQDKVEGMAITPDGQVWTVTDNDGVDDASGETLMWSFPLGTKTAAAN</sequence>
<evidence type="ECO:0000313" key="4">
    <source>
        <dbReference type="Proteomes" id="UP000478183"/>
    </source>
</evidence>
<feature type="signal peptide" evidence="1">
    <location>
        <begin position="1"/>
        <end position="21"/>
    </location>
</feature>
<accession>A0A6L6J363</accession>
<dbReference type="InterPro" id="IPR052956">
    <property type="entry name" value="Mesenchyme-surface_protein"/>
</dbReference>
<reference evidence="3 4" key="1">
    <citation type="submission" date="2019-11" db="EMBL/GenBank/DDBJ databases">
        <authorList>
            <person name="Dong K."/>
        </authorList>
    </citation>
    <scope>NUCLEOTIDE SEQUENCE [LARGE SCALE GENOMIC DNA]</scope>
    <source>
        <strain evidence="3 4">NBRC 111993</strain>
    </source>
</reference>
<dbReference type="InterPro" id="IPR011044">
    <property type="entry name" value="Quino_amine_DH_bsu"/>
</dbReference>
<evidence type="ECO:0000259" key="2">
    <source>
        <dbReference type="Pfam" id="PF13449"/>
    </source>
</evidence>
<dbReference type="SUPFAM" id="SSF63829">
    <property type="entry name" value="Calcium-dependent phosphotriesterase"/>
    <property type="match status" value="1"/>
</dbReference>
<dbReference type="Pfam" id="PF13449">
    <property type="entry name" value="Phytase-like"/>
    <property type="match status" value="1"/>
</dbReference>
<dbReference type="InterPro" id="IPR027372">
    <property type="entry name" value="Phytase-like_dom"/>
</dbReference>
<evidence type="ECO:0000256" key="1">
    <source>
        <dbReference type="SAM" id="SignalP"/>
    </source>
</evidence>
<dbReference type="RefSeq" id="WP_155093903.1">
    <property type="nucleotide sequence ID" value="NZ_WMIE01000001.1"/>
</dbReference>
<dbReference type="Proteomes" id="UP000478183">
    <property type="component" value="Unassembled WGS sequence"/>
</dbReference>
<dbReference type="InterPro" id="IPR015943">
    <property type="entry name" value="WD40/YVTN_repeat-like_dom_sf"/>
</dbReference>
<name>A0A6L6J363_9RHOB</name>
<protein>
    <submittedName>
        <fullName evidence="3">Alkaline phosphatase</fullName>
    </submittedName>
</protein>
<comment type="caution">
    <text evidence="3">The sequence shown here is derived from an EMBL/GenBank/DDBJ whole genome shotgun (WGS) entry which is preliminary data.</text>
</comment>
<proteinExistence type="predicted"/>
<dbReference type="PANTHER" id="PTHR46928">
    <property type="entry name" value="MESENCHYME-SPECIFIC CELL SURFACE GLYCOPROTEIN"/>
    <property type="match status" value="1"/>
</dbReference>
<dbReference type="SUPFAM" id="SSF50969">
    <property type="entry name" value="YVTN repeat-like/Quinoprotein amine dehydrogenase"/>
    <property type="match status" value="1"/>
</dbReference>
<organism evidence="3 4">
    <name type="scientific">Paracoccus aestuariivivens</name>
    <dbReference type="NCBI Taxonomy" id="1820333"/>
    <lineage>
        <taxon>Bacteria</taxon>
        <taxon>Pseudomonadati</taxon>
        <taxon>Pseudomonadota</taxon>
        <taxon>Alphaproteobacteria</taxon>
        <taxon>Rhodobacterales</taxon>
        <taxon>Paracoccaceae</taxon>
        <taxon>Paracoccus</taxon>
    </lineage>
</organism>
<keyword evidence="1" id="KW-0732">Signal</keyword>
<dbReference type="EMBL" id="WMIE01000001">
    <property type="protein sequence ID" value="MTH76532.1"/>
    <property type="molecule type" value="Genomic_DNA"/>
</dbReference>
<dbReference type="AlphaFoldDB" id="A0A6L6J363"/>
<dbReference type="Gene3D" id="2.130.10.10">
    <property type="entry name" value="YVTN repeat-like/Quinoprotein amine dehydrogenase"/>
    <property type="match status" value="1"/>
</dbReference>
<evidence type="ECO:0000313" key="3">
    <source>
        <dbReference type="EMBL" id="MTH76532.1"/>
    </source>
</evidence>
<dbReference type="OrthoDB" id="9803927at2"/>
<gene>
    <name evidence="3" type="ORF">GL286_02175</name>
</gene>